<keyword evidence="4" id="KW-1185">Reference proteome</keyword>
<organism evidence="3 4">
    <name type="scientific">Cytospora schulzeri</name>
    <dbReference type="NCBI Taxonomy" id="448051"/>
    <lineage>
        <taxon>Eukaryota</taxon>
        <taxon>Fungi</taxon>
        <taxon>Dikarya</taxon>
        <taxon>Ascomycota</taxon>
        <taxon>Pezizomycotina</taxon>
        <taxon>Sordariomycetes</taxon>
        <taxon>Sordariomycetidae</taxon>
        <taxon>Diaporthales</taxon>
        <taxon>Cytosporaceae</taxon>
        <taxon>Cytospora</taxon>
    </lineage>
</organism>
<feature type="compositionally biased region" description="Basic and acidic residues" evidence="1">
    <location>
        <begin position="261"/>
        <end position="273"/>
    </location>
</feature>
<protein>
    <recommendedName>
        <fullName evidence="2">RNase MRP protein 1 RNA binding domain-containing protein</fullName>
    </recommendedName>
</protein>
<feature type="region of interest" description="Disordered" evidence="1">
    <location>
        <begin position="213"/>
        <end position="295"/>
    </location>
</feature>
<evidence type="ECO:0000313" key="4">
    <source>
        <dbReference type="Proteomes" id="UP000283895"/>
    </source>
</evidence>
<dbReference type="PANTHER" id="PTHR37792:SF1">
    <property type="entry name" value="RIBONUCLEASE MRP PROTEIN SUBUNIT RMP1"/>
    <property type="match status" value="1"/>
</dbReference>
<sequence>MAGNNNNKKDAITTPPDLPTLQTSLTRLATAVHILDGFAHRNKNQHRGTRWWGPFDMLRANVRRVLPDLEGAVQRAEVLSTPAFAGAAAKRRKTEKGGGHVAVRQPELDRAVERARWIHNVVGVKAYAAFTQVAADRQFAQLGLALIGVLAQVEAAITPFVEAEPDTATDDELDPPRVAHTAGVKGDVSVALGTLDPPPGLGDDLGVAISREELDDDDVPSKDETSLPPPGPSSRKGEKKGTLPKPEEKSKAEGGQSRKGKGTEPLRAGTKDGKKVKKKKRKGGDEFDDLFSSLL</sequence>
<name>A0A423X8X2_9PEZI</name>
<dbReference type="PANTHER" id="PTHR37792">
    <property type="entry name" value="RIBONUCLEASE MRP PROTEIN SUBUNIT RMP1"/>
    <property type="match status" value="1"/>
</dbReference>
<dbReference type="Pfam" id="PF20945">
    <property type="entry name" value="RMP1"/>
    <property type="match status" value="1"/>
</dbReference>
<dbReference type="GO" id="GO:0000172">
    <property type="term" value="C:ribonuclease MRP complex"/>
    <property type="evidence" value="ECO:0007669"/>
    <property type="project" value="InterPro"/>
</dbReference>
<evidence type="ECO:0000259" key="2">
    <source>
        <dbReference type="Pfam" id="PF20945"/>
    </source>
</evidence>
<dbReference type="OrthoDB" id="5414547at2759"/>
<feature type="compositionally biased region" description="Basic and acidic residues" evidence="1">
    <location>
        <begin position="235"/>
        <end position="252"/>
    </location>
</feature>
<proteinExistence type="predicted"/>
<dbReference type="STRING" id="356882.A0A423X8X2"/>
<dbReference type="Proteomes" id="UP000283895">
    <property type="component" value="Unassembled WGS sequence"/>
</dbReference>
<evidence type="ECO:0000313" key="3">
    <source>
        <dbReference type="EMBL" id="ROW12273.1"/>
    </source>
</evidence>
<evidence type="ECO:0000256" key="1">
    <source>
        <dbReference type="SAM" id="MobiDB-lite"/>
    </source>
</evidence>
<gene>
    <name evidence="3" type="ORF">VMCG_00514</name>
</gene>
<dbReference type="EMBL" id="LKEA01000001">
    <property type="protein sequence ID" value="ROW12273.1"/>
    <property type="molecule type" value="Genomic_DNA"/>
</dbReference>
<comment type="caution">
    <text evidence="3">The sequence shown here is derived from an EMBL/GenBank/DDBJ whole genome shotgun (WGS) entry which is preliminary data.</text>
</comment>
<dbReference type="GO" id="GO:0000466">
    <property type="term" value="P:maturation of 5.8S rRNA from tricistronic rRNA transcript (SSU-rRNA, 5.8S rRNA, LSU-rRNA)"/>
    <property type="evidence" value="ECO:0007669"/>
    <property type="project" value="TreeGrafter"/>
</dbReference>
<accession>A0A423X8X2</accession>
<dbReference type="InterPro" id="IPR047204">
    <property type="entry name" value="RMP1_RBD"/>
</dbReference>
<dbReference type="GO" id="GO:0042134">
    <property type="term" value="F:rRNA primary transcript binding"/>
    <property type="evidence" value="ECO:0007669"/>
    <property type="project" value="InterPro"/>
</dbReference>
<feature type="domain" description="RNase MRP protein 1 RNA binding" evidence="2">
    <location>
        <begin position="35"/>
        <end position="152"/>
    </location>
</feature>
<reference evidence="3 4" key="1">
    <citation type="submission" date="2015-09" db="EMBL/GenBank/DDBJ databases">
        <title>Host preference determinants of Valsa canker pathogens revealed by comparative genomics.</title>
        <authorList>
            <person name="Yin Z."/>
            <person name="Huang L."/>
        </authorList>
    </citation>
    <scope>NUCLEOTIDE SEQUENCE [LARGE SCALE GENOMIC DNA]</scope>
    <source>
        <strain evidence="3 4">03-1</strain>
    </source>
</reference>
<dbReference type="GO" id="GO:0000294">
    <property type="term" value="P:nuclear-transcribed mRNA catabolic process, RNase MRP-dependent"/>
    <property type="evidence" value="ECO:0007669"/>
    <property type="project" value="TreeGrafter"/>
</dbReference>
<dbReference type="InterPro" id="IPR047205">
    <property type="entry name" value="RMP1"/>
</dbReference>
<dbReference type="AlphaFoldDB" id="A0A423X8X2"/>
<dbReference type="CDD" id="cd22573">
    <property type="entry name" value="RMP1_RBD"/>
    <property type="match status" value="1"/>
</dbReference>